<dbReference type="SUPFAM" id="SSF53649">
    <property type="entry name" value="Alkaline phosphatase-like"/>
    <property type="match status" value="1"/>
</dbReference>
<evidence type="ECO:0000313" key="2">
    <source>
        <dbReference type="Proteomes" id="UP000597617"/>
    </source>
</evidence>
<reference evidence="1 2" key="1">
    <citation type="submission" date="2020-11" db="EMBL/GenBank/DDBJ databases">
        <authorList>
            <person name="Kim M.K."/>
        </authorList>
    </citation>
    <scope>NUCLEOTIDE SEQUENCE [LARGE SCALE GENOMIC DNA]</scope>
    <source>
        <strain evidence="1 2">BT683</strain>
    </source>
</reference>
<protein>
    <submittedName>
        <fullName evidence="1">DUF1501 domain-containing protein</fullName>
    </submittedName>
</protein>
<keyword evidence="2" id="KW-1185">Reference proteome</keyword>
<dbReference type="EMBL" id="JADQDQ010000006">
    <property type="protein sequence ID" value="MBF9238527.1"/>
    <property type="molecule type" value="Genomic_DNA"/>
</dbReference>
<dbReference type="InterPro" id="IPR006311">
    <property type="entry name" value="TAT_signal"/>
</dbReference>
<gene>
    <name evidence="1" type="ORF">I2I05_14065</name>
</gene>
<name>A0ABS0IK48_9BACT</name>
<dbReference type="InterPro" id="IPR017850">
    <property type="entry name" value="Alkaline_phosphatase_core_sf"/>
</dbReference>
<evidence type="ECO:0000313" key="1">
    <source>
        <dbReference type="EMBL" id="MBF9238527.1"/>
    </source>
</evidence>
<dbReference type="RefSeq" id="WP_196282904.1">
    <property type="nucleotide sequence ID" value="NZ_JADQDQ010000006.1"/>
</dbReference>
<dbReference type="Proteomes" id="UP000597617">
    <property type="component" value="Unassembled WGS sequence"/>
</dbReference>
<accession>A0ABS0IK48</accession>
<dbReference type="PROSITE" id="PS51318">
    <property type="entry name" value="TAT"/>
    <property type="match status" value="1"/>
</dbReference>
<organism evidence="1 2">
    <name type="scientific">Hymenobacter jeongseonensis</name>
    <dbReference type="NCBI Taxonomy" id="2791027"/>
    <lineage>
        <taxon>Bacteria</taxon>
        <taxon>Pseudomonadati</taxon>
        <taxon>Bacteroidota</taxon>
        <taxon>Cytophagia</taxon>
        <taxon>Cytophagales</taxon>
        <taxon>Hymenobacteraceae</taxon>
        <taxon>Hymenobacter</taxon>
    </lineage>
</organism>
<comment type="caution">
    <text evidence="1">The sequence shown here is derived from an EMBL/GenBank/DDBJ whole genome shotgun (WGS) entry which is preliminary data.</text>
</comment>
<dbReference type="Pfam" id="PF07394">
    <property type="entry name" value="DUF1501"/>
    <property type="match status" value="1"/>
</dbReference>
<dbReference type="PANTHER" id="PTHR43737:SF1">
    <property type="entry name" value="DUF1501 DOMAIN-CONTAINING PROTEIN"/>
    <property type="match status" value="1"/>
</dbReference>
<dbReference type="PANTHER" id="PTHR43737">
    <property type="entry name" value="BLL7424 PROTEIN"/>
    <property type="match status" value="1"/>
</dbReference>
<sequence>MSSTRRDFIRTSALASSLLLVPKFLHALDRGPGLARLGDAPGARRLIVVQLSGGNDGLNMVIPYKNDLYYRARPTLGIRETDGILALEQDLGLHPALAGLKGLYDQGQLAILNSVGYPNPDRSHFRSMDIWQSGSGADQSVSTGWLGRYLDSACPACQQPYNALEIDDTLSLAMKGSTRKGLALKNAGKFHQLTQNRRLAQVSQHTAPGHHSQVDYLYKTLAETTSAADYLYRKSSGHHSAVAYPNSDFGKSLKTTAELISAGVESRVYYLALSGFDTHVRQREQQQRLFTDLGDGLAALAKDLQQHNQWENTLVLVFSEFGRRVQENASHGTDHGTANPVLLLGGKLRKKGVLNAAPDLANLDQGDLRHQVDFRSIYASILKDWLEADEAAILGTGFERLSGLV</sequence>
<proteinExistence type="predicted"/>
<dbReference type="InterPro" id="IPR010869">
    <property type="entry name" value="DUF1501"/>
</dbReference>